<evidence type="ECO:0000256" key="10">
    <source>
        <dbReference type="SAM" id="MobiDB-lite"/>
    </source>
</evidence>
<name>A0A7E4WC64_PANRE</name>
<dbReference type="AlphaFoldDB" id="A0A7E4WC64"/>
<evidence type="ECO:0000256" key="5">
    <source>
        <dbReference type="ARBA" id="ARBA00022490"/>
    </source>
</evidence>
<dbReference type="GO" id="GO:0005930">
    <property type="term" value="C:axoneme"/>
    <property type="evidence" value="ECO:0007669"/>
    <property type="project" value="TreeGrafter"/>
</dbReference>
<keyword evidence="8" id="KW-0966">Cell projection</keyword>
<evidence type="ECO:0000256" key="7">
    <source>
        <dbReference type="ARBA" id="ARBA00023069"/>
    </source>
</evidence>
<keyword evidence="7" id="KW-0969">Cilium</keyword>
<keyword evidence="12" id="KW-1185">Reference proteome</keyword>
<feature type="region of interest" description="Disordered" evidence="10">
    <location>
        <begin position="478"/>
        <end position="551"/>
    </location>
</feature>
<evidence type="ECO:0000256" key="2">
    <source>
        <dbReference type="ARBA" id="ARBA00004496"/>
    </source>
</evidence>
<dbReference type="InterPro" id="IPR023379">
    <property type="entry name" value="BART_dom"/>
</dbReference>
<protein>
    <recommendedName>
        <fullName evidence="4">Cilia- and flagella-associated protein 36</fullName>
    </recommendedName>
    <alternativeName>
        <fullName evidence="9">Coiled-coil domain-containing protein 104</fullName>
    </alternativeName>
</protein>
<organism evidence="12 13">
    <name type="scientific">Panagrellus redivivus</name>
    <name type="common">Microworm</name>
    <dbReference type="NCBI Taxonomy" id="6233"/>
    <lineage>
        <taxon>Eukaryota</taxon>
        <taxon>Metazoa</taxon>
        <taxon>Ecdysozoa</taxon>
        <taxon>Nematoda</taxon>
        <taxon>Chromadorea</taxon>
        <taxon>Rhabditida</taxon>
        <taxon>Tylenchina</taxon>
        <taxon>Panagrolaimomorpha</taxon>
        <taxon>Panagrolaimoidea</taxon>
        <taxon>Panagrolaimidae</taxon>
        <taxon>Panagrellus</taxon>
    </lineage>
</organism>
<dbReference type="Gene3D" id="1.20.1520.10">
    <property type="entry name" value="ADP-ribosylation factor-like 2-binding protein, domain"/>
    <property type="match status" value="1"/>
</dbReference>
<sequence length="551" mass="60720">MFRRRSNSTPKRPATKTVFKKFMDFLQSSIWQLPTGMFMEQHSVVFDRDQLDPALFKKIHTHFVNLIDMLINAYCEDTKITPEDLVAALKSVDQSKQLTSKERILLEPVVAAQDFNVFVPMMMRKNVELQLQALKLMHHISGMIPTAMTFEDEDAILWELLKDEEECERVVLISVIRKSREDYVNESDITFIQPGEEQHVSEEEMILKSIQEQHNQGLDEAIRKNLQDGLESLILKKPKTPAPKTITASSAATVSASASDSSRNGTKNDKAVSGAGVSMAGASSTQILKIGGDKPGSRDGSGQTGTDGSKADKEKHVAASAQGASRPSSKRSKSASRPMTSKNKDKDAQKDASKENKSTKDKEKAPMDPAPTPFVGETITAVPEKAPTRSGTASRKERRRSTTVLVPGMPEADKKRASISGFSNASGTSSKASSPNPAINALNNGFDYRSLLKEREHISEEEIKRRAAYLRQQRDKLLQMKQEEQQKQLQEQTSKGSLERPKTAQAARNAMTQSRMESRKAVASKLRVEVIDPAGASNTPSTSAATDKQSS</sequence>
<dbReference type="InterPro" id="IPR038888">
    <property type="entry name" value="CFAP36"/>
</dbReference>
<accession>A0A7E4WC64</accession>
<feature type="compositionally biased region" description="Basic and acidic residues" evidence="10">
    <location>
        <begin position="516"/>
        <end position="530"/>
    </location>
</feature>
<evidence type="ECO:0000256" key="8">
    <source>
        <dbReference type="ARBA" id="ARBA00023273"/>
    </source>
</evidence>
<dbReference type="GO" id="GO:0097546">
    <property type="term" value="C:ciliary base"/>
    <property type="evidence" value="ECO:0007669"/>
    <property type="project" value="TreeGrafter"/>
</dbReference>
<feature type="compositionally biased region" description="Low complexity" evidence="10">
    <location>
        <begin position="271"/>
        <end position="284"/>
    </location>
</feature>
<feature type="compositionally biased region" description="Polar residues" evidence="10">
    <location>
        <begin position="536"/>
        <end position="551"/>
    </location>
</feature>
<dbReference type="WBParaSite" id="Pan_g9109.t1">
    <property type="protein sequence ID" value="Pan_g9109.t1"/>
    <property type="gene ID" value="Pan_g9109"/>
</dbReference>
<evidence type="ECO:0000259" key="11">
    <source>
        <dbReference type="Pfam" id="PF11527"/>
    </source>
</evidence>
<feature type="compositionally biased region" description="Basic and acidic residues" evidence="10">
    <location>
        <begin position="342"/>
        <end position="366"/>
    </location>
</feature>
<evidence type="ECO:0000256" key="4">
    <source>
        <dbReference type="ARBA" id="ARBA00021815"/>
    </source>
</evidence>
<keyword evidence="5" id="KW-0963">Cytoplasm</keyword>
<evidence type="ECO:0000313" key="13">
    <source>
        <dbReference type="WBParaSite" id="Pan_g9109.t1"/>
    </source>
</evidence>
<evidence type="ECO:0000256" key="9">
    <source>
        <dbReference type="ARBA" id="ARBA00031593"/>
    </source>
</evidence>
<evidence type="ECO:0000256" key="6">
    <source>
        <dbReference type="ARBA" id="ARBA00023054"/>
    </source>
</evidence>
<dbReference type="Pfam" id="PF11527">
    <property type="entry name" value="ARL2_Bind_BART"/>
    <property type="match status" value="1"/>
</dbReference>
<proteinExistence type="inferred from homology"/>
<feature type="domain" description="BART" evidence="11">
    <location>
        <begin position="16"/>
        <end position="130"/>
    </location>
</feature>
<dbReference type="PANTHER" id="PTHR21532:SF0">
    <property type="entry name" value="CILIA- AND FLAGELLA-ASSOCIATED PROTEIN 36"/>
    <property type="match status" value="1"/>
</dbReference>
<evidence type="ECO:0000256" key="1">
    <source>
        <dbReference type="ARBA" id="ARBA00004138"/>
    </source>
</evidence>
<dbReference type="InterPro" id="IPR042541">
    <property type="entry name" value="BART_sf"/>
</dbReference>
<evidence type="ECO:0000313" key="12">
    <source>
        <dbReference type="Proteomes" id="UP000492821"/>
    </source>
</evidence>
<comment type="similarity">
    <text evidence="3">Belongs to the CFAP36 family.</text>
</comment>
<reference evidence="13" key="2">
    <citation type="submission" date="2020-10" db="UniProtKB">
        <authorList>
            <consortium name="WormBaseParasite"/>
        </authorList>
    </citation>
    <scope>IDENTIFICATION</scope>
</reference>
<feature type="compositionally biased region" description="Low complexity" evidence="10">
    <location>
        <begin position="423"/>
        <end position="437"/>
    </location>
</feature>
<evidence type="ECO:0000256" key="3">
    <source>
        <dbReference type="ARBA" id="ARBA00007460"/>
    </source>
</evidence>
<feature type="region of interest" description="Disordered" evidence="10">
    <location>
        <begin position="241"/>
        <end position="443"/>
    </location>
</feature>
<keyword evidence="6" id="KW-0175">Coiled coil</keyword>
<dbReference type="PANTHER" id="PTHR21532">
    <property type="entry name" value="PHOSPHODIESTERASE HL"/>
    <property type="match status" value="1"/>
</dbReference>
<dbReference type="Proteomes" id="UP000492821">
    <property type="component" value="Unassembled WGS sequence"/>
</dbReference>
<comment type="subcellular location">
    <subcellularLocation>
        <location evidence="1">Cell projection</location>
        <location evidence="1">Cilium</location>
    </subcellularLocation>
    <subcellularLocation>
        <location evidence="2">Cytoplasm</location>
    </subcellularLocation>
</comment>
<reference evidence="12" key="1">
    <citation type="journal article" date="2013" name="Genetics">
        <title>The draft genome and transcriptome of Panagrellus redivivus are shaped by the harsh demands of a free-living lifestyle.</title>
        <authorList>
            <person name="Srinivasan J."/>
            <person name="Dillman A.R."/>
            <person name="Macchietto M.G."/>
            <person name="Heikkinen L."/>
            <person name="Lakso M."/>
            <person name="Fracchia K.M."/>
            <person name="Antoshechkin I."/>
            <person name="Mortazavi A."/>
            <person name="Wong G."/>
            <person name="Sternberg P.W."/>
        </authorList>
    </citation>
    <scope>NUCLEOTIDE SEQUENCE [LARGE SCALE GENOMIC DNA]</scope>
    <source>
        <strain evidence="12">MT8872</strain>
    </source>
</reference>
<feature type="compositionally biased region" description="Low complexity" evidence="10">
    <location>
        <begin position="242"/>
        <end position="262"/>
    </location>
</feature>